<name>F0SA23_PSESL</name>
<keyword evidence="3" id="KW-1185">Reference proteome</keyword>
<feature type="transmembrane region" description="Helical" evidence="1">
    <location>
        <begin position="41"/>
        <end position="64"/>
    </location>
</feature>
<evidence type="ECO:0000313" key="3">
    <source>
        <dbReference type="Proteomes" id="UP000000310"/>
    </source>
</evidence>
<sequence>MKLILRLFALLDFICFCLLADQAYAQIISFFKNETLTAVQLFSRLLFSLGWLSIFISFILLLIPRKSGIIVYFCQLPVRFIYFMFSFGFLSLITYFTNWQSVNNLLIPIAIFGEFVRIFISYKTLQKYF</sequence>
<keyword evidence="1" id="KW-0472">Membrane</keyword>
<reference evidence="3" key="2">
    <citation type="submission" date="2011-02" db="EMBL/GenBank/DDBJ databases">
        <title>The complete genome of Pedobacter saltans DSM 12145.</title>
        <authorList>
            <consortium name="US DOE Joint Genome Institute (JGI-PGF)"/>
            <person name="Lucas S."/>
            <person name="Copeland A."/>
            <person name="Lapidus A."/>
            <person name="Bruce D."/>
            <person name="Goodwin L."/>
            <person name="Pitluck S."/>
            <person name="Kyrpides N."/>
            <person name="Mavromatis K."/>
            <person name="Pagani I."/>
            <person name="Ivanova N."/>
            <person name="Ovchinnikova G."/>
            <person name="Lu M."/>
            <person name="Detter J.C."/>
            <person name="Han C."/>
            <person name="Land M."/>
            <person name="Hauser L."/>
            <person name="Markowitz V."/>
            <person name="Cheng J.-F."/>
            <person name="Hugenholtz P."/>
            <person name="Woyke T."/>
            <person name="Wu D."/>
            <person name="Tindall B."/>
            <person name="Pomrenke H.G."/>
            <person name="Brambilla E."/>
            <person name="Klenk H.-P."/>
            <person name="Eisen J.A."/>
        </authorList>
    </citation>
    <scope>NUCLEOTIDE SEQUENCE [LARGE SCALE GENOMIC DNA]</scope>
    <source>
        <strain evidence="3">ATCC 51119 / DSM 12145 / JCM 21818 / LMG 10337 / NBRC 100064 / NCIMB 13643</strain>
    </source>
</reference>
<gene>
    <name evidence="2" type="ordered locus">Pedsa_3048</name>
</gene>
<dbReference type="Proteomes" id="UP000000310">
    <property type="component" value="Chromosome"/>
</dbReference>
<evidence type="ECO:0000313" key="2">
    <source>
        <dbReference type="EMBL" id="ADY53587.1"/>
    </source>
</evidence>
<reference evidence="2 3" key="1">
    <citation type="journal article" date="2011" name="Stand. Genomic Sci.">
        <title>Complete genome sequence of the gliding, heparinolytic Pedobacter saltans type strain (113).</title>
        <authorList>
            <person name="Liolios K."/>
            <person name="Sikorski J."/>
            <person name="Lu M."/>
            <person name="Nolan M."/>
            <person name="Lapidus A."/>
            <person name="Lucas S."/>
            <person name="Hammon N."/>
            <person name="Deshpande S."/>
            <person name="Cheng J.F."/>
            <person name="Tapia R."/>
            <person name="Han C."/>
            <person name="Goodwin L."/>
            <person name="Pitluck S."/>
            <person name="Huntemann M."/>
            <person name="Ivanova N."/>
            <person name="Pagani I."/>
            <person name="Mavromatis K."/>
            <person name="Ovchinikova G."/>
            <person name="Pati A."/>
            <person name="Chen A."/>
            <person name="Palaniappan K."/>
            <person name="Land M."/>
            <person name="Hauser L."/>
            <person name="Brambilla E.M."/>
            <person name="Kotsyurbenko O."/>
            <person name="Rohde M."/>
            <person name="Tindall B.J."/>
            <person name="Abt B."/>
            <person name="Goker M."/>
            <person name="Detter J.C."/>
            <person name="Woyke T."/>
            <person name="Bristow J."/>
            <person name="Eisen J.A."/>
            <person name="Markowitz V."/>
            <person name="Hugenholtz P."/>
            <person name="Klenk H.P."/>
            <person name="Kyrpides N.C."/>
        </authorList>
    </citation>
    <scope>NUCLEOTIDE SEQUENCE [LARGE SCALE GENOMIC DNA]</scope>
    <source>
        <strain evidence="3">ATCC 51119 / DSM 12145 / JCM 21818 / LMG 10337 / NBRC 100064 / NCIMB 13643</strain>
    </source>
</reference>
<accession>F0SA23</accession>
<dbReference type="HOGENOM" id="CLU_1946972_0_0_10"/>
<protein>
    <submittedName>
        <fullName evidence="2">Uncharacterized protein</fullName>
    </submittedName>
</protein>
<organism evidence="2 3">
    <name type="scientific">Pseudopedobacter saltans (strain ATCC 51119 / DSM 12145 / JCM 21818 / CCUG 39354 / LMG 10337 / NBRC 100064 / NCIMB 13643)</name>
    <name type="common">Pedobacter saltans</name>
    <dbReference type="NCBI Taxonomy" id="762903"/>
    <lineage>
        <taxon>Bacteria</taxon>
        <taxon>Pseudomonadati</taxon>
        <taxon>Bacteroidota</taxon>
        <taxon>Sphingobacteriia</taxon>
        <taxon>Sphingobacteriales</taxon>
        <taxon>Sphingobacteriaceae</taxon>
        <taxon>Pseudopedobacter</taxon>
    </lineage>
</organism>
<feature type="transmembrane region" description="Helical" evidence="1">
    <location>
        <begin position="102"/>
        <end position="120"/>
    </location>
</feature>
<dbReference type="KEGG" id="psn:Pedsa_3048"/>
<evidence type="ECO:0000256" key="1">
    <source>
        <dbReference type="SAM" id="Phobius"/>
    </source>
</evidence>
<keyword evidence="1" id="KW-1133">Transmembrane helix</keyword>
<proteinExistence type="predicted"/>
<dbReference type="AlphaFoldDB" id="F0SA23"/>
<feature type="transmembrane region" description="Helical" evidence="1">
    <location>
        <begin position="76"/>
        <end position="96"/>
    </location>
</feature>
<dbReference type="EMBL" id="CP002545">
    <property type="protein sequence ID" value="ADY53587.1"/>
    <property type="molecule type" value="Genomic_DNA"/>
</dbReference>
<keyword evidence="1" id="KW-0812">Transmembrane</keyword>